<dbReference type="AlphaFoldDB" id="A0A923KQ87"/>
<dbReference type="SUPFAM" id="SSF103481">
    <property type="entry name" value="Multidrug resistance efflux transporter EmrE"/>
    <property type="match status" value="2"/>
</dbReference>
<evidence type="ECO:0000259" key="8">
    <source>
        <dbReference type="Pfam" id="PF00892"/>
    </source>
</evidence>
<dbReference type="PANTHER" id="PTHR42920">
    <property type="entry name" value="OS03G0707200 PROTEIN-RELATED"/>
    <property type="match status" value="1"/>
</dbReference>
<keyword evidence="6 7" id="KW-0472">Membrane</keyword>
<keyword evidence="3" id="KW-1003">Cell membrane</keyword>
<dbReference type="RefSeq" id="WP_148567173.1">
    <property type="nucleotide sequence ID" value="NZ_RXYA01000008.1"/>
</dbReference>
<evidence type="ECO:0000256" key="2">
    <source>
        <dbReference type="ARBA" id="ARBA00007362"/>
    </source>
</evidence>
<dbReference type="InterPro" id="IPR051258">
    <property type="entry name" value="Diverse_Substrate_Transporter"/>
</dbReference>
<feature type="transmembrane region" description="Helical" evidence="7">
    <location>
        <begin position="179"/>
        <end position="199"/>
    </location>
</feature>
<feature type="transmembrane region" description="Helical" evidence="7">
    <location>
        <begin position="259"/>
        <end position="280"/>
    </location>
</feature>
<accession>A0A923KQ87</accession>
<comment type="subcellular location">
    <subcellularLocation>
        <location evidence="1">Cell membrane</location>
        <topology evidence="1">Multi-pass membrane protein</topology>
    </subcellularLocation>
</comment>
<dbReference type="Pfam" id="PF00892">
    <property type="entry name" value="EamA"/>
    <property type="match status" value="2"/>
</dbReference>
<feature type="transmembrane region" description="Helical" evidence="7">
    <location>
        <begin position="5"/>
        <end position="24"/>
    </location>
</feature>
<evidence type="ECO:0000256" key="5">
    <source>
        <dbReference type="ARBA" id="ARBA00022989"/>
    </source>
</evidence>
<evidence type="ECO:0000256" key="4">
    <source>
        <dbReference type="ARBA" id="ARBA00022692"/>
    </source>
</evidence>
<dbReference type="GO" id="GO:0005886">
    <property type="term" value="C:plasma membrane"/>
    <property type="evidence" value="ECO:0007669"/>
    <property type="project" value="UniProtKB-SubCell"/>
</dbReference>
<feature type="transmembrane region" description="Helical" evidence="7">
    <location>
        <begin position="233"/>
        <end position="252"/>
    </location>
</feature>
<comment type="caution">
    <text evidence="9">The sequence shown here is derived from an EMBL/GenBank/DDBJ whole genome shotgun (WGS) entry which is preliminary data.</text>
</comment>
<organism evidence="9 10">
    <name type="scientific">Acetobacterium paludosum</name>
    <dbReference type="NCBI Taxonomy" id="52693"/>
    <lineage>
        <taxon>Bacteria</taxon>
        <taxon>Bacillati</taxon>
        <taxon>Bacillota</taxon>
        <taxon>Clostridia</taxon>
        <taxon>Eubacteriales</taxon>
        <taxon>Eubacteriaceae</taxon>
        <taxon>Acetobacterium</taxon>
    </lineage>
</organism>
<evidence type="ECO:0000256" key="3">
    <source>
        <dbReference type="ARBA" id="ARBA00022475"/>
    </source>
</evidence>
<evidence type="ECO:0000256" key="1">
    <source>
        <dbReference type="ARBA" id="ARBA00004651"/>
    </source>
</evidence>
<reference evidence="9" key="1">
    <citation type="submission" date="2019-10" db="EMBL/GenBank/DDBJ databases">
        <authorList>
            <person name="Ross D.E."/>
            <person name="Gulliver D."/>
        </authorList>
    </citation>
    <scope>NUCLEOTIDE SEQUENCE</scope>
    <source>
        <strain evidence="9">DER-2019</strain>
    </source>
</reference>
<evidence type="ECO:0000256" key="7">
    <source>
        <dbReference type="SAM" id="Phobius"/>
    </source>
</evidence>
<feature type="transmembrane region" description="Helical" evidence="7">
    <location>
        <begin position="286"/>
        <end position="307"/>
    </location>
</feature>
<dbReference type="InterPro" id="IPR000620">
    <property type="entry name" value="EamA_dom"/>
</dbReference>
<keyword evidence="4 7" id="KW-0812">Transmembrane</keyword>
<feature type="transmembrane region" description="Helical" evidence="7">
    <location>
        <begin position="66"/>
        <end position="87"/>
    </location>
</feature>
<dbReference type="EMBL" id="WJBD01000013">
    <property type="protein sequence ID" value="MBC3888904.1"/>
    <property type="molecule type" value="Genomic_DNA"/>
</dbReference>
<evidence type="ECO:0000256" key="6">
    <source>
        <dbReference type="ARBA" id="ARBA00023136"/>
    </source>
</evidence>
<feature type="transmembrane region" description="Helical" evidence="7">
    <location>
        <begin position="148"/>
        <end position="167"/>
    </location>
</feature>
<evidence type="ECO:0000313" key="10">
    <source>
        <dbReference type="Proteomes" id="UP000616595"/>
    </source>
</evidence>
<feature type="transmembrane region" description="Helical" evidence="7">
    <location>
        <begin position="122"/>
        <end position="142"/>
    </location>
</feature>
<evidence type="ECO:0000313" key="9">
    <source>
        <dbReference type="EMBL" id="MBC3888904.1"/>
    </source>
</evidence>
<feature type="transmembrane region" description="Helical" evidence="7">
    <location>
        <begin position="93"/>
        <end position="115"/>
    </location>
</feature>
<proteinExistence type="inferred from homology"/>
<protein>
    <submittedName>
        <fullName evidence="9">EamA family transporter</fullName>
    </submittedName>
</protein>
<dbReference type="OrthoDB" id="9813604at2"/>
<gene>
    <name evidence="9" type="ORF">GH810_11320</name>
</gene>
<keyword evidence="10" id="KW-1185">Reference proteome</keyword>
<keyword evidence="5 7" id="KW-1133">Transmembrane helix</keyword>
<sequence length="324" mass="36061">MKKGYLYIVLSTVLFSSMEIALKMFSNAFNPVQLTFLRFLIGSFILMPFAIKGLRNRNVHLKAKDFYFFAMTGFLCVMVSMILYQMAIVYSPASIVAVLFSCNPVFVVLFAYFILHEKIYKYTIVSLIISVIGIIVIINPWHMSGANSMLGMTLTILAAIVFALYNVVGRKYSERFGGIALTCFSFLFGSMEMILLIFITRINVVSVFFTQIGLKSFASVPILQGINGHTLPGLIYVGIFVTGLGYTFYFLAMEETSAATASLVFFIKPVLAPILALIILHDVITVNMTVGIILIITGSLISFIPGLRLKKKAVLKEDIESFRP</sequence>
<name>A0A923KQ87_9FIRM</name>
<dbReference type="InterPro" id="IPR037185">
    <property type="entry name" value="EmrE-like"/>
</dbReference>
<feature type="domain" description="EamA" evidence="8">
    <location>
        <begin position="150"/>
        <end position="303"/>
    </location>
</feature>
<feature type="domain" description="EamA" evidence="8">
    <location>
        <begin position="3"/>
        <end position="138"/>
    </location>
</feature>
<comment type="similarity">
    <text evidence="2">Belongs to the EamA transporter family.</text>
</comment>
<reference evidence="9" key="2">
    <citation type="submission" date="2020-10" db="EMBL/GenBank/DDBJ databases">
        <title>Comparative genomics of the Acetobacterium genus.</title>
        <authorList>
            <person name="Marshall C."/>
            <person name="May H."/>
            <person name="Norman S."/>
        </authorList>
    </citation>
    <scope>NUCLEOTIDE SEQUENCE</scope>
    <source>
        <strain evidence="9">DER-2019</strain>
    </source>
</reference>
<feature type="transmembrane region" description="Helical" evidence="7">
    <location>
        <begin position="36"/>
        <end position="54"/>
    </location>
</feature>
<dbReference type="PANTHER" id="PTHR42920:SF5">
    <property type="entry name" value="EAMA DOMAIN-CONTAINING PROTEIN"/>
    <property type="match status" value="1"/>
</dbReference>
<dbReference type="Proteomes" id="UP000616595">
    <property type="component" value="Unassembled WGS sequence"/>
</dbReference>